<reference evidence="2" key="2">
    <citation type="submission" date="2015-06" db="UniProtKB">
        <authorList>
            <consortium name="EnsemblProtists"/>
        </authorList>
    </citation>
    <scope>IDENTIFICATION</scope>
    <source>
        <strain evidence="2">Emoy2</strain>
    </source>
</reference>
<accession>M4BRN1</accession>
<feature type="region of interest" description="Disordered" evidence="1">
    <location>
        <begin position="126"/>
        <end position="156"/>
    </location>
</feature>
<dbReference type="InParanoid" id="M4BRN1"/>
<sequence>MSSFPHSALHFPICAFGQQRLSDEDLQRAGRPAPLPWEGVLLAAACATGGSAACKPKGDQQPRHPEVRVVGPVAEHDSRAPRSELAWNVISVGPVQVRQRPIGSDRSGPRRFLRLQRPVCTPDWISDSTCPLRSVPRDDRRAEPSRLSQRGEDDVV</sequence>
<name>M4BRN1_HYAAE</name>
<keyword evidence="3" id="KW-1185">Reference proteome</keyword>
<dbReference type="HOGENOM" id="CLU_1690106_0_0_1"/>
<dbReference type="VEuPathDB" id="FungiDB:HpaG809071"/>
<dbReference type="AlphaFoldDB" id="M4BRN1"/>
<organism evidence="2 3">
    <name type="scientific">Hyaloperonospora arabidopsidis (strain Emoy2)</name>
    <name type="common">Downy mildew agent</name>
    <name type="synonym">Peronospora arabidopsidis</name>
    <dbReference type="NCBI Taxonomy" id="559515"/>
    <lineage>
        <taxon>Eukaryota</taxon>
        <taxon>Sar</taxon>
        <taxon>Stramenopiles</taxon>
        <taxon>Oomycota</taxon>
        <taxon>Peronosporomycetes</taxon>
        <taxon>Peronosporales</taxon>
        <taxon>Peronosporaceae</taxon>
        <taxon>Hyaloperonospora</taxon>
    </lineage>
</organism>
<proteinExistence type="predicted"/>
<dbReference type="Proteomes" id="UP000011713">
    <property type="component" value="Unassembled WGS sequence"/>
</dbReference>
<reference evidence="3" key="1">
    <citation type="journal article" date="2010" name="Science">
        <title>Signatures of adaptation to obligate biotrophy in the Hyaloperonospora arabidopsidis genome.</title>
        <authorList>
            <person name="Baxter L."/>
            <person name="Tripathy S."/>
            <person name="Ishaque N."/>
            <person name="Boot N."/>
            <person name="Cabral A."/>
            <person name="Kemen E."/>
            <person name="Thines M."/>
            <person name="Ah-Fong A."/>
            <person name="Anderson R."/>
            <person name="Badejoko W."/>
            <person name="Bittner-Eddy P."/>
            <person name="Boore J.L."/>
            <person name="Chibucos M.C."/>
            <person name="Coates M."/>
            <person name="Dehal P."/>
            <person name="Delehaunty K."/>
            <person name="Dong S."/>
            <person name="Downton P."/>
            <person name="Dumas B."/>
            <person name="Fabro G."/>
            <person name="Fronick C."/>
            <person name="Fuerstenberg S.I."/>
            <person name="Fulton L."/>
            <person name="Gaulin E."/>
            <person name="Govers F."/>
            <person name="Hughes L."/>
            <person name="Humphray S."/>
            <person name="Jiang R.H."/>
            <person name="Judelson H."/>
            <person name="Kamoun S."/>
            <person name="Kyung K."/>
            <person name="Meijer H."/>
            <person name="Minx P."/>
            <person name="Morris P."/>
            <person name="Nelson J."/>
            <person name="Phuntumart V."/>
            <person name="Qutob D."/>
            <person name="Rehmany A."/>
            <person name="Rougon-Cardoso A."/>
            <person name="Ryden P."/>
            <person name="Torto-Alalibo T."/>
            <person name="Studholme D."/>
            <person name="Wang Y."/>
            <person name="Win J."/>
            <person name="Wood J."/>
            <person name="Clifton S.W."/>
            <person name="Rogers J."/>
            <person name="Van den Ackerveken G."/>
            <person name="Jones J.D."/>
            <person name="McDowell J.M."/>
            <person name="Beynon J."/>
            <person name="Tyler B.M."/>
        </authorList>
    </citation>
    <scope>NUCLEOTIDE SEQUENCE [LARGE SCALE GENOMIC DNA]</scope>
    <source>
        <strain evidence="3">Emoy2</strain>
    </source>
</reference>
<evidence type="ECO:0000256" key="1">
    <source>
        <dbReference type="SAM" id="MobiDB-lite"/>
    </source>
</evidence>
<evidence type="ECO:0000313" key="3">
    <source>
        <dbReference type="Proteomes" id="UP000011713"/>
    </source>
</evidence>
<evidence type="ECO:0000313" key="2">
    <source>
        <dbReference type="EnsemblProtists" id="HpaP809071"/>
    </source>
</evidence>
<dbReference type="EMBL" id="JH598649">
    <property type="status" value="NOT_ANNOTATED_CDS"/>
    <property type="molecule type" value="Genomic_DNA"/>
</dbReference>
<protein>
    <submittedName>
        <fullName evidence="2">Uncharacterized protein</fullName>
    </submittedName>
</protein>
<feature type="compositionally biased region" description="Basic and acidic residues" evidence="1">
    <location>
        <begin position="135"/>
        <end position="156"/>
    </location>
</feature>
<dbReference type="EnsemblProtists" id="HpaT809071">
    <property type="protein sequence ID" value="HpaP809071"/>
    <property type="gene ID" value="HpaG809071"/>
</dbReference>